<dbReference type="InterPro" id="IPR016162">
    <property type="entry name" value="Ald_DH_N"/>
</dbReference>
<dbReference type="InterPro" id="IPR016163">
    <property type="entry name" value="Ald_DH_C"/>
</dbReference>
<dbReference type="InterPro" id="IPR015590">
    <property type="entry name" value="Aldehyde_DH_dom"/>
</dbReference>
<feature type="domain" description="Aldehyde dehydrogenase" evidence="5">
    <location>
        <begin position="17"/>
        <end position="461"/>
    </location>
</feature>
<proteinExistence type="inferred from homology"/>
<name>A0A367EEK7_9ACTN</name>
<feature type="active site" evidence="3">
    <location>
        <position position="240"/>
    </location>
</feature>
<dbReference type="PROSITE" id="PS00687">
    <property type="entry name" value="ALDEHYDE_DEHYDR_GLU"/>
    <property type="match status" value="1"/>
</dbReference>
<dbReference type="CDD" id="cd07106">
    <property type="entry name" value="ALDH_AldA-AAD23400"/>
    <property type="match status" value="1"/>
</dbReference>
<evidence type="ECO:0000256" key="2">
    <source>
        <dbReference type="ARBA" id="ARBA00023002"/>
    </source>
</evidence>
<dbReference type="FunFam" id="3.40.605.10:FF:000007">
    <property type="entry name" value="NAD/NADP-dependent betaine aldehyde dehydrogenase"/>
    <property type="match status" value="1"/>
</dbReference>
<dbReference type="Gene3D" id="3.40.605.10">
    <property type="entry name" value="Aldehyde Dehydrogenase, Chain A, domain 1"/>
    <property type="match status" value="1"/>
</dbReference>
<dbReference type="Proteomes" id="UP000253507">
    <property type="component" value="Unassembled WGS sequence"/>
</dbReference>
<dbReference type="RefSeq" id="WP_114017390.1">
    <property type="nucleotide sequence ID" value="NZ_QOIM01000039.1"/>
</dbReference>
<dbReference type="PANTHER" id="PTHR11699">
    <property type="entry name" value="ALDEHYDE DEHYDROGENASE-RELATED"/>
    <property type="match status" value="1"/>
</dbReference>
<comment type="similarity">
    <text evidence="1 4">Belongs to the aldehyde dehydrogenase family.</text>
</comment>
<dbReference type="OrthoDB" id="6882680at2"/>
<dbReference type="InterPro" id="IPR044086">
    <property type="entry name" value="LUC3-like"/>
</dbReference>
<keyword evidence="2 4" id="KW-0560">Oxidoreductase</keyword>
<evidence type="ECO:0000313" key="7">
    <source>
        <dbReference type="Proteomes" id="UP000253507"/>
    </source>
</evidence>
<gene>
    <name evidence="6" type="ORF">DQ392_21845</name>
</gene>
<evidence type="ECO:0000256" key="3">
    <source>
        <dbReference type="PROSITE-ProRule" id="PRU10007"/>
    </source>
</evidence>
<dbReference type="Gene3D" id="3.40.309.10">
    <property type="entry name" value="Aldehyde Dehydrogenase, Chain A, domain 2"/>
    <property type="match status" value="1"/>
</dbReference>
<comment type="caution">
    <text evidence="6">The sequence shown here is derived from an EMBL/GenBank/DDBJ whole genome shotgun (WGS) entry which is preliminary data.</text>
</comment>
<dbReference type="AlphaFoldDB" id="A0A367EEK7"/>
<protein>
    <submittedName>
        <fullName evidence="6">Aldehyde dehydrogenase family protein</fullName>
    </submittedName>
</protein>
<keyword evidence="7" id="KW-1185">Reference proteome</keyword>
<evidence type="ECO:0000259" key="5">
    <source>
        <dbReference type="Pfam" id="PF00171"/>
    </source>
</evidence>
<evidence type="ECO:0000256" key="4">
    <source>
        <dbReference type="RuleBase" id="RU003345"/>
    </source>
</evidence>
<dbReference type="FunFam" id="3.40.309.10:FF:000009">
    <property type="entry name" value="Aldehyde dehydrogenase A"/>
    <property type="match status" value="1"/>
</dbReference>
<dbReference type="EMBL" id="QOIM01000039">
    <property type="protein sequence ID" value="RCG16172.1"/>
    <property type="molecule type" value="Genomic_DNA"/>
</dbReference>
<dbReference type="InterPro" id="IPR016161">
    <property type="entry name" value="Ald_DH/histidinol_DH"/>
</dbReference>
<dbReference type="GO" id="GO:0016620">
    <property type="term" value="F:oxidoreductase activity, acting on the aldehyde or oxo group of donors, NAD or NADP as acceptor"/>
    <property type="evidence" value="ECO:0007669"/>
    <property type="project" value="InterPro"/>
</dbReference>
<evidence type="ECO:0000256" key="1">
    <source>
        <dbReference type="ARBA" id="ARBA00009986"/>
    </source>
</evidence>
<sequence>MRQYSMTIGGESVAGNATFDVVNPATAEVHAAAPECEAEQLDAAFAAAHQAYGTWRKNERARRRALHAAADLLMRRTDQLAPVLTAEQGKPLKDAAFEIAGAGWWLKHFADMPLPHEVIRDDAEARVEVVRRPMGVVAAITPWNFPLMLACWKLGPALLAGNTVVLKPSPYTPLTTLALGELLREVLPPGVVNVVSGSDPLGARMTAHPVPRKISFTGSVATGKEVAAVAAGDLKRVTLELGGNDPAIVLDDADPRAVAPHLFQHAFENNGQLCSAIKRVYVSERRHDDLVEVMAKLAREAKVGNGFDDGVRFGPINNEPQFERIVELVEDARGRGATVAAGGGPLEGPGYFYRPTVLADVDDSVRVVHEEQFGPVLPIVRYTSLDEVIARANESHFGLDGSVWGTDTDRAAEVAAALECGTTWVNTHFSVHPGQPFGGHKWSGVGVENGRLGLEAFTEVQVRSRHKGNVA</sequence>
<accession>A0A367EEK7</accession>
<evidence type="ECO:0000313" key="6">
    <source>
        <dbReference type="EMBL" id="RCG16172.1"/>
    </source>
</evidence>
<dbReference type="InterPro" id="IPR029510">
    <property type="entry name" value="Ald_DH_CS_GLU"/>
</dbReference>
<organism evidence="6 7">
    <name type="scientific">Streptomyces reniochalinae</name>
    <dbReference type="NCBI Taxonomy" id="2250578"/>
    <lineage>
        <taxon>Bacteria</taxon>
        <taxon>Bacillati</taxon>
        <taxon>Actinomycetota</taxon>
        <taxon>Actinomycetes</taxon>
        <taxon>Kitasatosporales</taxon>
        <taxon>Streptomycetaceae</taxon>
        <taxon>Streptomyces</taxon>
    </lineage>
</organism>
<reference evidence="6 7" key="1">
    <citation type="submission" date="2018-06" db="EMBL/GenBank/DDBJ databases">
        <title>Streptomyces reniochalinae sp. nov. and Streptomyces diacarnus sp. nov. from marine sponges.</title>
        <authorList>
            <person name="Li L."/>
        </authorList>
    </citation>
    <scope>NUCLEOTIDE SEQUENCE [LARGE SCALE GENOMIC DNA]</scope>
    <source>
        <strain evidence="6 7">LHW50302</strain>
    </source>
</reference>
<dbReference type="SUPFAM" id="SSF53720">
    <property type="entry name" value="ALDH-like"/>
    <property type="match status" value="1"/>
</dbReference>
<dbReference type="Pfam" id="PF00171">
    <property type="entry name" value="Aldedh"/>
    <property type="match status" value="1"/>
</dbReference>